<sequence length="417" mass="45689">MNPFDNALSQLDKALKFLKLGEDQIARLKFPEKIISVNFPVEMDNGQKKIFHGFRVQYSSKRGPYKGGIRYHPRVDMNEVKALAFWMAIKCAVADIPMGGGKSGVEVDPKKLSEKELENLSRAYVRAIAQDIGPFSDVPAPDVNTTPQIMKWMTDEFIKIRSKQGTLSVEEKSSLMATFTGKPLDYGGSQGRTEATGRGGFFVLQALLEKIKAIPSHGKKLTAAIQGFGNVGFYIAKFLAESGYNIVALSDSRGGIAVKNPEADSLDPVSVLKCKKEKGTLNGCGANITNKELLELPVDILVPAALENQLTSENAGQVKAKIILEMANGPTTPQADEIFFKKNVTVIPDVLANSGGVTVSYFEWKQNLEGEKWTEDKVNTLLKDKITKAALEILATSRDMKTDLRSAAFITAIRRLI</sequence>
<dbReference type="GO" id="GO:0004352">
    <property type="term" value="F:glutamate dehydrogenase (NAD+) activity"/>
    <property type="evidence" value="ECO:0007669"/>
    <property type="project" value="TreeGrafter"/>
</dbReference>
<dbReference type="PATRIC" id="fig|1618442.3.peg.757"/>
<accession>A0A0G0ZCW3</accession>
<dbReference type="InterPro" id="IPR006095">
    <property type="entry name" value="Glu/Leu/Phe/Val/Trp_DH"/>
</dbReference>
<dbReference type="Proteomes" id="UP000034320">
    <property type="component" value="Unassembled WGS sequence"/>
</dbReference>
<feature type="binding site" evidence="5">
    <location>
        <position position="196"/>
    </location>
    <ligand>
        <name>NAD(+)</name>
        <dbReference type="ChEBI" id="CHEBI:57540"/>
    </ligand>
</feature>
<dbReference type="PANTHER" id="PTHR11606">
    <property type="entry name" value="GLUTAMATE DEHYDROGENASE"/>
    <property type="match status" value="1"/>
</dbReference>
<dbReference type="InterPro" id="IPR006097">
    <property type="entry name" value="Glu/Leu/Phe/Val/Trp_DH_dimer"/>
</dbReference>
<dbReference type="AlphaFoldDB" id="A0A0G0ZCW3"/>
<evidence type="ECO:0000256" key="1">
    <source>
        <dbReference type="ARBA" id="ARBA00006382"/>
    </source>
</evidence>
<name>A0A0G0ZCW3_9BACT</name>
<evidence type="ECO:0000313" key="9">
    <source>
        <dbReference type="EMBL" id="KKS46537.1"/>
    </source>
</evidence>
<evidence type="ECO:0000256" key="2">
    <source>
        <dbReference type="ARBA" id="ARBA00023002"/>
    </source>
</evidence>
<protein>
    <recommendedName>
        <fullName evidence="3">Glutamate dehydrogenase</fullName>
    </recommendedName>
</protein>
<dbReference type="EMBL" id="LCDD01000016">
    <property type="protein sequence ID" value="KKS46537.1"/>
    <property type="molecule type" value="Genomic_DNA"/>
</dbReference>
<keyword evidence="5" id="KW-0520">NAD</keyword>
<dbReference type="GO" id="GO:0006538">
    <property type="term" value="P:L-glutamate catabolic process"/>
    <property type="evidence" value="ECO:0007669"/>
    <property type="project" value="TreeGrafter"/>
</dbReference>
<dbReference type="SMART" id="SM00839">
    <property type="entry name" value="ELFV_dehydrog"/>
    <property type="match status" value="1"/>
</dbReference>
<evidence type="ECO:0000256" key="3">
    <source>
        <dbReference type="PIRNR" id="PIRNR000185"/>
    </source>
</evidence>
<feature type="binding site" evidence="5">
    <location>
        <position position="66"/>
    </location>
    <ligand>
        <name>substrate</name>
    </ligand>
</feature>
<gene>
    <name evidence="9" type="ORF">UV09_C0016G0027</name>
</gene>
<evidence type="ECO:0000256" key="5">
    <source>
        <dbReference type="PIRSR" id="PIRSR000185-2"/>
    </source>
</evidence>
<feature type="site" description="Important for catalysis" evidence="6">
    <location>
        <position position="142"/>
    </location>
</feature>
<dbReference type="Pfam" id="PF02812">
    <property type="entry name" value="ELFV_dehydrog_N"/>
    <property type="match status" value="1"/>
</dbReference>
<feature type="binding site" evidence="5">
    <location>
        <position position="360"/>
    </location>
    <ligand>
        <name>substrate</name>
    </ligand>
</feature>
<dbReference type="GO" id="GO:0000166">
    <property type="term" value="F:nucleotide binding"/>
    <property type="evidence" value="ECO:0007669"/>
    <property type="project" value="UniProtKB-KW"/>
</dbReference>
<comment type="caution">
    <text evidence="9">The sequence shown here is derived from an EMBL/GenBank/DDBJ whole genome shotgun (WGS) entry which is preliminary data.</text>
</comment>
<dbReference type="InterPro" id="IPR014362">
    <property type="entry name" value="Glu_DH"/>
</dbReference>
<dbReference type="SUPFAM" id="SSF51735">
    <property type="entry name" value="NAD(P)-binding Rossmann-fold domains"/>
    <property type="match status" value="1"/>
</dbReference>
<feature type="binding site" evidence="5">
    <location>
        <position position="230"/>
    </location>
    <ligand>
        <name>NAD(+)</name>
        <dbReference type="ChEBI" id="CHEBI:57540"/>
    </ligand>
</feature>
<dbReference type="Pfam" id="PF00208">
    <property type="entry name" value="ELFV_dehydrog"/>
    <property type="match status" value="1"/>
</dbReference>
<evidence type="ECO:0000256" key="6">
    <source>
        <dbReference type="PIRSR" id="PIRSR000185-3"/>
    </source>
</evidence>
<evidence type="ECO:0000256" key="4">
    <source>
        <dbReference type="PIRSR" id="PIRSR000185-1"/>
    </source>
</evidence>
<dbReference type="InterPro" id="IPR006096">
    <property type="entry name" value="Glu/Leu/Phe/Val/Trp_DH_C"/>
</dbReference>
<keyword evidence="2 3" id="KW-0560">Oxidoreductase</keyword>
<dbReference type="InterPro" id="IPR046346">
    <property type="entry name" value="Aminoacid_DH-like_N_sf"/>
</dbReference>
<dbReference type="InterPro" id="IPR036291">
    <property type="entry name" value="NAD(P)-bd_dom_sf"/>
</dbReference>
<feature type="domain" description="Glutamate/phenylalanine/leucine/valine/L-tryptophan dehydrogenase C-terminal" evidence="8">
    <location>
        <begin position="189"/>
        <end position="416"/>
    </location>
</feature>
<evidence type="ECO:0000259" key="8">
    <source>
        <dbReference type="SMART" id="SM00839"/>
    </source>
</evidence>
<dbReference type="PROSITE" id="PS00074">
    <property type="entry name" value="GLFV_DEHYDROGENASE"/>
    <property type="match status" value="1"/>
</dbReference>
<organism evidence="9 10">
    <name type="scientific">Candidatus Gottesmanbacteria bacterium GW2011_GWA2_42_18</name>
    <dbReference type="NCBI Taxonomy" id="1618442"/>
    <lineage>
        <taxon>Bacteria</taxon>
        <taxon>Candidatus Gottesmaniibacteriota</taxon>
    </lineage>
</organism>
<proteinExistence type="inferred from homology"/>
<dbReference type="PANTHER" id="PTHR11606:SF13">
    <property type="entry name" value="GLUTAMATE DEHYDROGENASE 1, MITOCHONDRIAL"/>
    <property type="match status" value="1"/>
</dbReference>
<dbReference type="Gene3D" id="3.40.50.720">
    <property type="entry name" value="NAD(P)-binding Rossmann-like Domain"/>
    <property type="match status" value="1"/>
</dbReference>
<dbReference type="Gene3D" id="3.40.50.10860">
    <property type="entry name" value="Leucine Dehydrogenase, chain A, domain 1"/>
    <property type="match status" value="1"/>
</dbReference>
<evidence type="ECO:0000313" key="10">
    <source>
        <dbReference type="Proteomes" id="UP000034320"/>
    </source>
</evidence>
<dbReference type="InterPro" id="IPR033922">
    <property type="entry name" value="NAD_bind_Glu_DH"/>
</dbReference>
<dbReference type="PRINTS" id="PR00082">
    <property type="entry name" value="GLFDHDRGNASE"/>
</dbReference>
<dbReference type="InterPro" id="IPR033524">
    <property type="entry name" value="Glu/Leu/Phe/Val_DH_AS"/>
</dbReference>
<feature type="binding site" evidence="5">
    <location>
        <position position="90"/>
    </location>
    <ligand>
        <name>substrate</name>
    </ligand>
</feature>
<evidence type="ECO:0000256" key="7">
    <source>
        <dbReference type="RuleBase" id="RU004417"/>
    </source>
</evidence>
<dbReference type="CDD" id="cd01076">
    <property type="entry name" value="NAD_bind_1_Glu_DH"/>
    <property type="match status" value="1"/>
</dbReference>
<dbReference type="PIRSF" id="PIRSF000185">
    <property type="entry name" value="Glu_DH"/>
    <property type="match status" value="1"/>
</dbReference>
<comment type="similarity">
    <text evidence="1 3 7">Belongs to the Glu/Leu/Phe/Val dehydrogenases family.</text>
</comment>
<feature type="active site" description="Proton donor" evidence="4">
    <location>
        <position position="102"/>
    </location>
</feature>
<reference evidence="9 10" key="1">
    <citation type="journal article" date="2015" name="Nature">
        <title>rRNA introns, odd ribosomes, and small enigmatic genomes across a large radiation of phyla.</title>
        <authorList>
            <person name="Brown C.T."/>
            <person name="Hug L.A."/>
            <person name="Thomas B.C."/>
            <person name="Sharon I."/>
            <person name="Castelle C.J."/>
            <person name="Singh A."/>
            <person name="Wilkins M.J."/>
            <person name="Williams K.H."/>
            <person name="Banfield J.F."/>
        </authorList>
    </citation>
    <scope>NUCLEOTIDE SEQUENCE [LARGE SCALE GENOMIC DNA]</scope>
</reference>
<dbReference type="SUPFAM" id="SSF53223">
    <property type="entry name" value="Aminoacid dehydrogenase-like, N-terminal domain"/>
    <property type="match status" value="1"/>
</dbReference>
<keyword evidence="5" id="KW-0547">Nucleotide-binding</keyword>